<evidence type="ECO:0000313" key="2">
    <source>
        <dbReference type="Proteomes" id="UP000198727"/>
    </source>
</evidence>
<evidence type="ECO:0000313" key="1">
    <source>
        <dbReference type="EMBL" id="SFP54890.1"/>
    </source>
</evidence>
<gene>
    <name evidence="1" type="ORF">SAMN05421810_102925</name>
</gene>
<dbReference type="AlphaFoldDB" id="A0A1I5R914"/>
<dbReference type="Proteomes" id="UP000198727">
    <property type="component" value="Unassembled WGS sequence"/>
</dbReference>
<reference evidence="2" key="1">
    <citation type="submission" date="2016-10" db="EMBL/GenBank/DDBJ databases">
        <authorList>
            <person name="Varghese N."/>
            <person name="Submissions S."/>
        </authorList>
    </citation>
    <scope>NUCLEOTIDE SEQUENCE [LARGE SCALE GENOMIC DNA]</scope>
    <source>
        <strain evidence="2">CGMCC 4.5579</strain>
    </source>
</reference>
<name>A0A1I5R914_9PSEU</name>
<dbReference type="EMBL" id="FOWW01000002">
    <property type="protein sequence ID" value="SFP54890.1"/>
    <property type="molecule type" value="Genomic_DNA"/>
</dbReference>
<protein>
    <submittedName>
        <fullName evidence="1">Uncharacterized protein</fullName>
    </submittedName>
</protein>
<dbReference type="RefSeq" id="WP_092529583.1">
    <property type="nucleotide sequence ID" value="NZ_FOWW01000002.1"/>
</dbReference>
<accession>A0A1I5R914</accession>
<sequence>MEQISLFSAEARRPRLADLAGVLCGPGQVATFGRTAARLSVVVSEEWRARALMREYARRGVEAAVLGTDCGRRQIRTPFRVDLLGTASSWTTESGKAVPPRFVLDGAVLRLWALAAGRAVERGYLLALDEDAPETHEPLLGALAAIGLPGQRVGPRRGGPAVRITGRRRLATLHEMVGDSPVGAEPAWPAHVTVLAG</sequence>
<keyword evidence="2" id="KW-1185">Reference proteome</keyword>
<dbReference type="STRING" id="587909.SAMN05421810_102925"/>
<organism evidence="1 2">
    <name type="scientific">Amycolatopsis arida</name>
    <dbReference type="NCBI Taxonomy" id="587909"/>
    <lineage>
        <taxon>Bacteria</taxon>
        <taxon>Bacillati</taxon>
        <taxon>Actinomycetota</taxon>
        <taxon>Actinomycetes</taxon>
        <taxon>Pseudonocardiales</taxon>
        <taxon>Pseudonocardiaceae</taxon>
        <taxon>Amycolatopsis</taxon>
    </lineage>
</organism>
<dbReference type="OrthoDB" id="3403532at2"/>
<proteinExistence type="predicted"/>